<name>A0ACD3T030_PHODM</name>
<keyword evidence="2" id="KW-1185">Reference proteome</keyword>
<sequence>MNEKMLSILIPICGVYSTFGMAGELYFPNSMDVISSAEDAQYWFADNYSLLSGSKKVPNIKFDKVTEGANSIQYRFYQDFPKAQECRSSIVINLDKKNNTVDQLYVHLKQPQACSEARTDKRSFELNKPLVNTEQSQQKKVAVDIKVFDPDPVTALQDNSITYDNEIPQEAYKISKGIEVTEVNGVRYLANDRVVMVDVVGYKTLPDEEIQSDYVMSRQGITTTVNNFMANRDPIGYRNHHSPFLDAMVFYHIDHSLRYFYSLGFKPFSQPVQADALYGNKDNSVTYGKQNIIVFGNGMSADAEDGEVILHELAHMINYRLVSNWDEGDTGAIGEGLGDYWAASYSYRQNPYYQPNMVFHWDGINTHQNISRSVNDKNAKYVAVLDYTAHVIRNGSNADQLWSSPLFSVLKQAINDKGKSAHREVDTIIWDGIASLGAGVTMPQAAMSIIQAAKRHDATDSYYADLFINYFKAHEIINDLIKIDVPQFLSLSHENNSIPLKLINTLGQPIKNVTINIRNITDKQIVLTNFNGSKPLIVDNKLGDIPNCGETLYLDTEMILNIADGQINKKQKTTVPIIMCEPLLSEDEQIVNTKLLDAKQASLLGTVAFGEKTYALNINNDDVLNDKLVIKLDIKHPKLSDLQVSIITPSGDKEIPLLQYNNIHTSHLTWLFMISNKPELESLVGMPMKGRWQLKVRDRVPGNQGQLISWGVGNISGYKSTKIITDKATNPETEKNYGGKSGGSLGYISLILMAFMAFMAVMRKFSYGKEG</sequence>
<evidence type="ECO:0000313" key="2">
    <source>
        <dbReference type="Proteomes" id="UP000718715"/>
    </source>
</evidence>
<reference evidence="1" key="1">
    <citation type="submission" date="2018-03" db="EMBL/GenBank/DDBJ databases">
        <title>Genomic characterization of a polymicrobial infection associated with a disease outbreak in Pacific white shrimp (Litopenaeus vannamei).</title>
        <authorList>
            <person name="Turner J.W."/>
            <person name="Bachand P.T."/>
            <person name="Tallman J."/>
            <person name="Elledge N.C."/>
            <person name="Pinnell L.J."/>
            <person name="Laughlin R.C."/>
            <person name="Zimba P.V."/>
        </authorList>
    </citation>
    <scope>NUCLEOTIDE SEQUENCE</scope>
    <source>
        <strain evidence="1">Hep-2b-22</strain>
    </source>
</reference>
<gene>
    <name evidence="1" type="ORF">DA092_10620</name>
</gene>
<accession>A0ACD3T030</accession>
<evidence type="ECO:0000313" key="1">
    <source>
        <dbReference type="EMBL" id="TMX75130.1"/>
    </source>
</evidence>
<dbReference type="EMBL" id="PZOJ01000089">
    <property type="protein sequence ID" value="TMX75130.1"/>
    <property type="molecule type" value="Genomic_DNA"/>
</dbReference>
<dbReference type="Proteomes" id="UP000718715">
    <property type="component" value="Unassembled WGS sequence"/>
</dbReference>
<proteinExistence type="predicted"/>
<protein>
    <submittedName>
        <fullName evidence="1">Peptidase M36</fullName>
    </submittedName>
</protein>
<organism evidence="1 2">
    <name type="scientific">Photobacterium damselae</name>
    <dbReference type="NCBI Taxonomy" id="38293"/>
    <lineage>
        <taxon>Bacteria</taxon>
        <taxon>Pseudomonadati</taxon>
        <taxon>Pseudomonadota</taxon>
        <taxon>Gammaproteobacteria</taxon>
        <taxon>Vibrionales</taxon>
        <taxon>Vibrionaceae</taxon>
        <taxon>Photobacterium</taxon>
    </lineage>
</organism>
<comment type="caution">
    <text evidence="1">The sequence shown here is derived from an EMBL/GenBank/DDBJ whole genome shotgun (WGS) entry which is preliminary data.</text>
</comment>